<reference evidence="1" key="2">
    <citation type="journal article" date="2015" name="Data Brief">
        <title>Shoot transcriptome of the giant reed, Arundo donax.</title>
        <authorList>
            <person name="Barrero R.A."/>
            <person name="Guerrero F.D."/>
            <person name="Moolhuijzen P."/>
            <person name="Goolsby J.A."/>
            <person name="Tidwell J."/>
            <person name="Bellgard S.E."/>
            <person name="Bellgard M.I."/>
        </authorList>
    </citation>
    <scope>NUCLEOTIDE SEQUENCE</scope>
    <source>
        <tissue evidence="1">Shoot tissue taken approximately 20 cm above the soil surface</tissue>
    </source>
</reference>
<dbReference type="AlphaFoldDB" id="A0A0A9B5C0"/>
<organism evidence="1">
    <name type="scientific">Arundo donax</name>
    <name type="common">Giant reed</name>
    <name type="synonym">Donax arundinaceus</name>
    <dbReference type="NCBI Taxonomy" id="35708"/>
    <lineage>
        <taxon>Eukaryota</taxon>
        <taxon>Viridiplantae</taxon>
        <taxon>Streptophyta</taxon>
        <taxon>Embryophyta</taxon>
        <taxon>Tracheophyta</taxon>
        <taxon>Spermatophyta</taxon>
        <taxon>Magnoliopsida</taxon>
        <taxon>Liliopsida</taxon>
        <taxon>Poales</taxon>
        <taxon>Poaceae</taxon>
        <taxon>PACMAD clade</taxon>
        <taxon>Arundinoideae</taxon>
        <taxon>Arundineae</taxon>
        <taxon>Arundo</taxon>
    </lineage>
</organism>
<proteinExistence type="predicted"/>
<dbReference type="EMBL" id="GBRH01240542">
    <property type="protein sequence ID" value="JAD57353.1"/>
    <property type="molecule type" value="Transcribed_RNA"/>
</dbReference>
<sequence length="36" mass="4183">MNTTWLNSNLLQSTHTELKLINFSHCKIKSQYACTI</sequence>
<name>A0A0A9B5C0_ARUDO</name>
<accession>A0A0A9B5C0</accession>
<evidence type="ECO:0000313" key="1">
    <source>
        <dbReference type="EMBL" id="JAD57353.1"/>
    </source>
</evidence>
<protein>
    <submittedName>
        <fullName evidence="1">Uncharacterized protein</fullName>
    </submittedName>
</protein>
<reference evidence="1" key="1">
    <citation type="submission" date="2014-09" db="EMBL/GenBank/DDBJ databases">
        <authorList>
            <person name="Magalhaes I.L.F."/>
            <person name="Oliveira U."/>
            <person name="Santos F.R."/>
            <person name="Vidigal T.H.D.A."/>
            <person name="Brescovit A.D."/>
            <person name="Santos A.J."/>
        </authorList>
    </citation>
    <scope>NUCLEOTIDE SEQUENCE</scope>
    <source>
        <tissue evidence="1">Shoot tissue taken approximately 20 cm above the soil surface</tissue>
    </source>
</reference>